<evidence type="ECO:0000256" key="1">
    <source>
        <dbReference type="SAM" id="MobiDB-lite"/>
    </source>
</evidence>
<proteinExistence type="predicted"/>
<reference evidence="2" key="1">
    <citation type="journal article" date="2021" name="Proc. Natl. Acad. Sci. U.S.A.">
        <title>A Catalog of Tens of Thousands of Viruses from Human Metagenomes Reveals Hidden Associations with Chronic Diseases.</title>
        <authorList>
            <person name="Tisza M.J."/>
            <person name="Buck C.B."/>
        </authorList>
    </citation>
    <scope>NUCLEOTIDE SEQUENCE</scope>
    <source>
        <strain evidence="2">CtL1g6</strain>
    </source>
</reference>
<sequence>MTFPHLPDSTPFPANDTHVYRQYKNTFDYNMWTPDTRLKLCNVNFRDDYHDVVKFADDDERDSYFKNLDGESVTLTSAMYIARADSDGVKLPVPYATMQKYNYLVIDFTKNIGKLPLQDADVQITYHYFITDIRADSPNTTTVMLERDVWTDCINHVELRNLALERGHAPLVETTPTQLLENPLENSIDMLMPDVSYADGNPRITAASGFNLNRGDMSICFALTCDATQLGEMASHVGVPTSDTAPVYDDKTGALSSGFEWSAGGFDTSGCAGEYTPFASADDFTANNLNIFAVDSESVTGTYLNDLFARCPQILGAVRFMCVIPTKCLRFSEEKAVVLGIDWLVVQAKRDNILTTYTLQPSDFNIPTDYANITKLYVSPYSVLEITDGMGNEIATLRVEDTRGRLTLHEAASIAMPLARRVVWFEGIGCAASLPQSLTMTMKKLNGGYEDTELPISDIRRAVMEWDIPLYALQVRESDLLRMRVYNKQVRQRRDAAITSYDNAVRSANTTLTNTNANADNALTNANASADTALSNANASADTSLTNANASADTAMSNADSSADTALTNANASAKAAFDNAAATLILTNQTIGWRERDWNQLYVKQYLQNYTRNKVVKTAQNYNTDTTQVECVSEMWNLTNAYAYQSDTNANLNAFMDASVVEGLTQAALATLMAGTIGVAGAEAAAGVGFTDSPFAGSGSHAAMPAGGSVSRARVSAVGQMASLGVAVAPVTAMQNQKTLNAANLLSMADNNSRIATKYYSDHQNSFKWQSNNLANANISATAENKIAFDNDVADQNFDRTTKNLADTKNTGDANNTRTYNAATGNAARTNSNTKAVASATNTTTKENARRTNANTKAVASATNTTTKENAKRTNANTKSTAKSARDTEIANLRSNMELARLDVNRAYADSGSSGTSEVGRYEALSLDDSLGRRAVTLKIRTQPLGALSRAGDYFSRFGVASNKIYMEPTLNMCKHFTYWKASELTIIGAHVLPRFVSVLRDIFERGVTVWRHADEIGRVDIHKNL</sequence>
<organism evidence="2">
    <name type="scientific">virus sp. ctL1g6</name>
    <dbReference type="NCBI Taxonomy" id="2827988"/>
    <lineage>
        <taxon>Viruses</taxon>
    </lineage>
</organism>
<name>A0A8S5RF89_9VIRU</name>
<dbReference type="EMBL" id="BK059099">
    <property type="protein sequence ID" value="DAE29786.1"/>
    <property type="molecule type" value="Genomic_DNA"/>
</dbReference>
<feature type="region of interest" description="Disordered" evidence="1">
    <location>
        <begin position="862"/>
        <end position="884"/>
    </location>
</feature>
<protein>
    <submittedName>
        <fullName evidence="2">Major tail protein</fullName>
    </submittedName>
</protein>
<evidence type="ECO:0000313" key="2">
    <source>
        <dbReference type="EMBL" id="DAE29786.1"/>
    </source>
</evidence>
<accession>A0A8S5RF89</accession>